<keyword evidence="4" id="KW-1185">Reference proteome</keyword>
<name>A0A9Q1GSK5_9CARY</name>
<dbReference type="Pfam" id="PF10536">
    <property type="entry name" value="PMD"/>
    <property type="match status" value="1"/>
</dbReference>
<feature type="compositionally biased region" description="Basic and acidic residues" evidence="1">
    <location>
        <begin position="28"/>
        <end position="39"/>
    </location>
</feature>
<dbReference type="PANTHER" id="PTHR46033">
    <property type="entry name" value="PROTEIN MAIN-LIKE 2"/>
    <property type="match status" value="1"/>
</dbReference>
<gene>
    <name evidence="3" type="ORF">Cgig2_000974</name>
</gene>
<reference evidence="3" key="1">
    <citation type="submission" date="2022-04" db="EMBL/GenBank/DDBJ databases">
        <title>Carnegiea gigantea Genome sequencing and assembly v2.</title>
        <authorList>
            <person name="Copetti D."/>
            <person name="Sanderson M.J."/>
            <person name="Burquez A."/>
            <person name="Wojciechowski M.F."/>
        </authorList>
    </citation>
    <scope>NUCLEOTIDE SEQUENCE</scope>
    <source>
        <strain evidence="3">SGP5-SGP5p</strain>
        <tissue evidence="3">Aerial part</tissue>
    </source>
</reference>
<comment type="caution">
    <text evidence="3">The sequence shown here is derived from an EMBL/GenBank/DDBJ whole genome shotgun (WGS) entry which is preliminary data.</text>
</comment>
<sequence>MSSSSVSLEEDASTSSSGRLGGQMRSKKREDRGEHEVRMQKGGSKGHAGQHGMQGEVRRVTGKGKAVAIKAGEKVAEASIDVIIRHRCTLEAVCALNNELDDDRKHVVRDTVWRLVLEYRSFTMDEHLVRALIECWNSDTKSFKIRRREVPFSLYNVALITGLPTHGKPVSFQRSEASGEVEELLKGAINDYVSRERGKRRTLQKDMQICRNYIPVLFKLCRSNNTRDKVGIFTKLYALLDVRRLLFPRCAGGVAWDLISMVEDVKSMGEYNWAETTWMFLVEAIEEAKEKMHIARNVQINGFAMILQVWFYKHTNIYSFEDENCVPRISSWVHLYKGKKYDARLINPVLKVREEERVKDVVRAFIDTDEYQGYVEDAEGVISLEVRLRRLRDILRKEKEGHAATKNKLAVTKKELAMQRAMIQAEDGRAYVGREEVQAREERVVEPGDDSASVVHHSDEHDGVVRLSHHMGSTEGRHEQGKLEDRNASLDDTELHSDAVENEMDVGHSTGDDVSGANLPPRLLSWAYQ</sequence>
<feature type="region of interest" description="Disordered" evidence="1">
    <location>
        <begin position="1"/>
        <end position="61"/>
    </location>
</feature>
<feature type="compositionally biased region" description="Low complexity" evidence="1">
    <location>
        <begin position="1"/>
        <end position="17"/>
    </location>
</feature>
<organism evidence="3 4">
    <name type="scientific">Carnegiea gigantea</name>
    <dbReference type="NCBI Taxonomy" id="171969"/>
    <lineage>
        <taxon>Eukaryota</taxon>
        <taxon>Viridiplantae</taxon>
        <taxon>Streptophyta</taxon>
        <taxon>Embryophyta</taxon>
        <taxon>Tracheophyta</taxon>
        <taxon>Spermatophyta</taxon>
        <taxon>Magnoliopsida</taxon>
        <taxon>eudicotyledons</taxon>
        <taxon>Gunneridae</taxon>
        <taxon>Pentapetalae</taxon>
        <taxon>Caryophyllales</taxon>
        <taxon>Cactineae</taxon>
        <taxon>Cactaceae</taxon>
        <taxon>Cactoideae</taxon>
        <taxon>Echinocereeae</taxon>
        <taxon>Carnegiea</taxon>
    </lineage>
</organism>
<proteinExistence type="predicted"/>
<feature type="region of interest" description="Disordered" evidence="1">
    <location>
        <begin position="505"/>
        <end position="529"/>
    </location>
</feature>
<evidence type="ECO:0000259" key="2">
    <source>
        <dbReference type="Pfam" id="PF10536"/>
    </source>
</evidence>
<dbReference type="InterPro" id="IPR044824">
    <property type="entry name" value="MAIN-like"/>
</dbReference>
<dbReference type="PANTHER" id="PTHR46033:SF8">
    <property type="entry name" value="PROTEIN MAINTENANCE OF MERISTEMS-LIKE"/>
    <property type="match status" value="1"/>
</dbReference>
<dbReference type="AlphaFoldDB" id="A0A9Q1GSK5"/>
<dbReference type="GO" id="GO:0010073">
    <property type="term" value="P:meristem maintenance"/>
    <property type="evidence" value="ECO:0007669"/>
    <property type="project" value="InterPro"/>
</dbReference>
<dbReference type="OrthoDB" id="1417722at2759"/>
<protein>
    <recommendedName>
        <fullName evidence="2">Aminotransferase-like plant mobile domain-containing protein</fullName>
    </recommendedName>
</protein>
<dbReference type="Proteomes" id="UP001153076">
    <property type="component" value="Unassembled WGS sequence"/>
</dbReference>
<dbReference type="InterPro" id="IPR019557">
    <property type="entry name" value="AminoTfrase-like_pln_mobile"/>
</dbReference>
<dbReference type="EMBL" id="JAKOGI010001850">
    <property type="protein sequence ID" value="KAJ8423848.1"/>
    <property type="molecule type" value="Genomic_DNA"/>
</dbReference>
<accession>A0A9Q1GSK5</accession>
<feature type="domain" description="Aminotransferase-like plant mobile" evidence="2">
    <location>
        <begin position="121"/>
        <end position="339"/>
    </location>
</feature>
<evidence type="ECO:0000313" key="3">
    <source>
        <dbReference type="EMBL" id="KAJ8423848.1"/>
    </source>
</evidence>
<evidence type="ECO:0000313" key="4">
    <source>
        <dbReference type="Proteomes" id="UP001153076"/>
    </source>
</evidence>
<evidence type="ECO:0000256" key="1">
    <source>
        <dbReference type="SAM" id="MobiDB-lite"/>
    </source>
</evidence>